<dbReference type="InterPro" id="IPR000979">
    <property type="entry name" value="Phosphodiesterase_MJ0936/Vps29"/>
</dbReference>
<evidence type="ECO:0000256" key="3">
    <source>
        <dbReference type="ARBA" id="ARBA00022801"/>
    </source>
</evidence>
<dbReference type="STRING" id="293826.Amet_0958"/>
<dbReference type="PANTHER" id="PTHR11124">
    <property type="entry name" value="VACUOLAR SORTING PROTEIN VPS29"/>
    <property type="match status" value="1"/>
</dbReference>
<evidence type="ECO:0000256" key="2">
    <source>
        <dbReference type="ARBA" id="ARBA00022723"/>
    </source>
</evidence>
<dbReference type="InterPro" id="IPR029052">
    <property type="entry name" value="Metallo-depent_PP-like"/>
</dbReference>
<dbReference type="EC" id="3.1.4.-" evidence="4"/>
<dbReference type="GO" id="GO:0016787">
    <property type="term" value="F:hydrolase activity"/>
    <property type="evidence" value="ECO:0007669"/>
    <property type="project" value="UniProtKB-UniRule"/>
</dbReference>
<feature type="domain" description="Calcineurin-like phosphoesterase" evidence="5">
    <location>
        <begin position="5"/>
        <end position="146"/>
    </location>
</feature>
<evidence type="ECO:0000259" key="5">
    <source>
        <dbReference type="Pfam" id="PF12850"/>
    </source>
</evidence>
<evidence type="ECO:0000256" key="1">
    <source>
        <dbReference type="ARBA" id="ARBA00008950"/>
    </source>
</evidence>
<protein>
    <recommendedName>
        <fullName evidence="4">Phosphoesterase</fullName>
        <ecNumber evidence="4">3.1.4.-</ecNumber>
    </recommendedName>
</protein>
<keyword evidence="7" id="KW-1185">Reference proteome</keyword>
<dbReference type="OrthoDB" id="9800565at2"/>
<dbReference type="eggNOG" id="COG0622">
    <property type="taxonomic scope" value="Bacteria"/>
</dbReference>
<dbReference type="Pfam" id="PF12850">
    <property type="entry name" value="Metallophos_2"/>
    <property type="match status" value="1"/>
</dbReference>
<organism evidence="6 7">
    <name type="scientific">Alkaliphilus metalliredigens (strain QYMF)</name>
    <dbReference type="NCBI Taxonomy" id="293826"/>
    <lineage>
        <taxon>Bacteria</taxon>
        <taxon>Bacillati</taxon>
        <taxon>Bacillota</taxon>
        <taxon>Clostridia</taxon>
        <taxon>Peptostreptococcales</taxon>
        <taxon>Natronincolaceae</taxon>
        <taxon>Alkaliphilus</taxon>
    </lineage>
</organism>
<dbReference type="KEGG" id="amt:Amet_0958"/>
<dbReference type="HOGENOM" id="CLU_063749_2_1_9"/>
<evidence type="ECO:0000256" key="4">
    <source>
        <dbReference type="RuleBase" id="RU362039"/>
    </source>
</evidence>
<evidence type="ECO:0000313" key="7">
    <source>
        <dbReference type="Proteomes" id="UP000001572"/>
    </source>
</evidence>
<dbReference type="GO" id="GO:0046872">
    <property type="term" value="F:metal ion binding"/>
    <property type="evidence" value="ECO:0007669"/>
    <property type="project" value="UniProtKB-KW"/>
</dbReference>
<dbReference type="InterPro" id="IPR020935">
    <property type="entry name" value="PdiEstase_YfcE_CS"/>
</dbReference>
<dbReference type="PROSITE" id="PS01269">
    <property type="entry name" value="UPF0025"/>
    <property type="match status" value="1"/>
</dbReference>
<keyword evidence="2 4" id="KW-0479">Metal-binding</keyword>
<dbReference type="EMBL" id="CP000724">
    <property type="protein sequence ID" value="ABR47178.1"/>
    <property type="molecule type" value="Genomic_DNA"/>
</dbReference>
<keyword evidence="3" id="KW-0378">Hydrolase</keyword>
<dbReference type="Proteomes" id="UP000001572">
    <property type="component" value="Chromosome"/>
</dbReference>
<name>A6TLW0_ALKMQ</name>
<dbReference type="NCBIfam" id="TIGR00040">
    <property type="entry name" value="yfcE"/>
    <property type="match status" value="1"/>
</dbReference>
<reference evidence="7" key="1">
    <citation type="journal article" date="2016" name="Genome Announc.">
        <title>Complete genome sequence of Alkaliphilus metalliredigens strain QYMF, an alkaliphilic and metal-reducing bacterium isolated from borax-contaminated leachate ponds.</title>
        <authorList>
            <person name="Hwang C."/>
            <person name="Copeland A."/>
            <person name="Lucas S."/>
            <person name="Lapidus A."/>
            <person name="Barry K."/>
            <person name="Detter J.C."/>
            <person name="Glavina Del Rio T."/>
            <person name="Hammon N."/>
            <person name="Israni S."/>
            <person name="Dalin E."/>
            <person name="Tice H."/>
            <person name="Pitluck S."/>
            <person name="Chertkov O."/>
            <person name="Brettin T."/>
            <person name="Bruce D."/>
            <person name="Han C."/>
            <person name="Schmutz J."/>
            <person name="Larimer F."/>
            <person name="Land M.L."/>
            <person name="Hauser L."/>
            <person name="Kyrpides N."/>
            <person name="Mikhailova N."/>
            <person name="Ye Q."/>
            <person name="Zhou J."/>
            <person name="Richardson P."/>
            <person name="Fields M.W."/>
        </authorList>
    </citation>
    <scope>NUCLEOTIDE SEQUENCE [LARGE SCALE GENOMIC DNA]</scope>
    <source>
        <strain evidence="7">QYMF</strain>
    </source>
</reference>
<accession>A6TLW0</accession>
<dbReference type="Gene3D" id="3.60.21.10">
    <property type="match status" value="1"/>
</dbReference>
<evidence type="ECO:0000313" key="6">
    <source>
        <dbReference type="EMBL" id="ABR47178.1"/>
    </source>
</evidence>
<gene>
    <name evidence="6" type="ordered locus">Amet_0958</name>
</gene>
<dbReference type="AlphaFoldDB" id="A6TLW0"/>
<dbReference type="InterPro" id="IPR024654">
    <property type="entry name" value="Calcineurin-like_PHP_lpxH"/>
</dbReference>
<comment type="similarity">
    <text evidence="1 4">Belongs to the metallophosphoesterase superfamily. YfcE family.</text>
</comment>
<proteinExistence type="inferred from homology"/>
<comment type="cofactor">
    <cofactor evidence="4">
        <name>a divalent metal cation</name>
        <dbReference type="ChEBI" id="CHEBI:60240"/>
    </cofactor>
</comment>
<sequence>MNKVKIGVLGDSHGGFENIGLAMKHLGHVNLIIHTGDHYRDRSYIEENYHIKTIGVSGNCDQEGPDEVVQIIHGKKYFISHGHIYGVTHGINGIFYRGKELGADVVIFGHTHVPLNVKEEGMIILNPGSVSSPRGDSQKSCALMEIGAHRHLKVSLIELE</sequence>
<dbReference type="SUPFAM" id="SSF56300">
    <property type="entry name" value="Metallo-dependent phosphatases"/>
    <property type="match status" value="1"/>
</dbReference>